<comment type="caution">
    <text evidence="12">The sequence shown here is derived from an EMBL/GenBank/DDBJ whole genome shotgun (WGS) entry which is preliminary data.</text>
</comment>
<name>A0A0G1U4C7_9BACT</name>
<dbReference type="AlphaFoldDB" id="A0A0G1U4C7"/>
<evidence type="ECO:0000256" key="3">
    <source>
        <dbReference type="ARBA" id="ARBA00022475"/>
    </source>
</evidence>
<protein>
    <submittedName>
        <fullName evidence="12">Preprotein translocase subunit YidC</fullName>
    </submittedName>
</protein>
<feature type="transmembrane region" description="Helical" evidence="10">
    <location>
        <begin position="207"/>
        <end position="225"/>
    </location>
</feature>
<dbReference type="PANTHER" id="PTHR12428">
    <property type="entry name" value="OXA1"/>
    <property type="match status" value="1"/>
</dbReference>
<dbReference type="PANTHER" id="PTHR12428:SF65">
    <property type="entry name" value="CYTOCHROME C OXIDASE ASSEMBLY PROTEIN COX18, MITOCHONDRIAL"/>
    <property type="match status" value="1"/>
</dbReference>
<evidence type="ECO:0000313" key="13">
    <source>
        <dbReference type="Proteomes" id="UP000033882"/>
    </source>
</evidence>
<dbReference type="GO" id="GO:0015031">
    <property type="term" value="P:protein transport"/>
    <property type="evidence" value="ECO:0007669"/>
    <property type="project" value="UniProtKB-KW"/>
</dbReference>
<comment type="subcellular location">
    <subcellularLocation>
        <location evidence="1">Cell membrane</location>
        <topology evidence="1">Multi-pass membrane protein</topology>
    </subcellularLocation>
    <subcellularLocation>
        <location evidence="9">Membrane</location>
        <topology evidence="9">Multi-pass membrane protein</topology>
    </subcellularLocation>
</comment>
<dbReference type="GO" id="GO:0051205">
    <property type="term" value="P:protein insertion into membrane"/>
    <property type="evidence" value="ECO:0007669"/>
    <property type="project" value="TreeGrafter"/>
</dbReference>
<dbReference type="InterPro" id="IPR028055">
    <property type="entry name" value="YidC/Oxa/ALB_C"/>
</dbReference>
<keyword evidence="7 10" id="KW-0472">Membrane</keyword>
<evidence type="ECO:0000256" key="4">
    <source>
        <dbReference type="ARBA" id="ARBA00022692"/>
    </source>
</evidence>
<keyword evidence="5" id="KW-0653">Protein transport</keyword>
<proteinExistence type="inferred from homology"/>
<feature type="transmembrane region" description="Helical" evidence="10">
    <location>
        <begin position="181"/>
        <end position="201"/>
    </location>
</feature>
<dbReference type="EMBL" id="LCPB01000022">
    <property type="protein sequence ID" value="KKU88937.1"/>
    <property type="molecule type" value="Genomic_DNA"/>
</dbReference>
<organism evidence="12 13">
    <name type="scientific">Candidatus Wolfebacteria bacterium GW2011_GWA2_47_9b</name>
    <dbReference type="NCBI Taxonomy" id="1619005"/>
    <lineage>
        <taxon>Bacteria</taxon>
        <taxon>Candidatus Wolfeibacteriota</taxon>
    </lineage>
</organism>
<evidence type="ECO:0000256" key="5">
    <source>
        <dbReference type="ARBA" id="ARBA00022927"/>
    </source>
</evidence>
<accession>A0A0G1U4C7</accession>
<evidence type="ECO:0000256" key="1">
    <source>
        <dbReference type="ARBA" id="ARBA00004651"/>
    </source>
</evidence>
<evidence type="ECO:0000256" key="9">
    <source>
        <dbReference type="RuleBase" id="RU003945"/>
    </source>
</evidence>
<evidence type="ECO:0000256" key="2">
    <source>
        <dbReference type="ARBA" id="ARBA00022448"/>
    </source>
</evidence>
<evidence type="ECO:0000259" key="11">
    <source>
        <dbReference type="Pfam" id="PF02096"/>
    </source>
</evidence>
<feature type="transmembrane region" description="Helical" evidence="10">
    <location>
        <begin position="127"/>
        <end position="152"/>
    </location>
</feature>
<evidence type="ECO:0000256" key="8">
    <source>
        <dbReference type="ARBA" id="ARBA00023186"/>
    </source>
</evidence>
<dbReference type="InterPro" id="IPR001708">
    <property type="entry name" value="YidC/ALB3/OXA1/COX18"/>
</dbReference>
<keyword evidence="4 9" id="KW-0812">Transmembrane</keyword>
<evidence type="ECO:0000313" key="12">
    <source>
        <dbReference type="EMBL" id="KKU88937.1"/>
    </source>
</evidence>
<gene>
    <name evidence="12" type="ORF">UY19_C0022G0009</name>
</gene>
<reference evidence="12 13" key="1">
    <citation type="journal article" date="2015" name="Nature">
        <title>rRNA introns, odd ribosomes, and small enigmatic genomes across a large radiation of phyla.</title>
        <authorList>
            <person name="Brown C.T."/>
            <person name="Hug L.A."/>
            <person name="Thomas B.C."/>
            <person name="Sharon I."/>
            <person name="Castelle C.J."/>
            <person name="Singh A."/>
            <person name="Wilkins M.J."/>
            <person name="Williams K.H."/>
            <person name="Banfield J.F."/>
        </authorList>
    </citation>
    <scope>NUCLEOTIDE SEQUENCE [LARGE SCALE GENOMIC DNA]</scope>
</reference>
<dbReference type="GO" id="GO:0005886">
    <property type="term" value="C:plasma membrane"/>
    <property type="evidence" value="ECO:0007669"/>
    <property type="project" value="UniProtKB-SubCell"/>
</dbReference>
<dbReference type="GO" id="GO:0032977">
    <property type="term" value="F:membrane insertase activity"/>
    <property type="evidence" value="ECO:0007669"/>
    <property type="project" value="InterPro"/>
</dbReference>
<comment type="similarity">
    <text evidence="9">Belongs to the OXA1/ALB3/YidC family.</text>
</comment>
<keyword evidence="3" id="KW-1003">Cell membrane</keyword>
<keyword evidence="6 10" id="KW-1133">Transmembrane helix</keyword>
<keyword evidence="8" id="KW-0143">Chaperone</keyword>
<dbReference type="NCBIfam" id="TIGR03592">
    <property type="entry name" value="yidC_oxa1_cterm"/>
    <property type="match status" value="1"/>
</dbReference>
<sequence length="234" mass="26218">MTALFYTFIYEPILSVLVFIYRDISFGDLGLAIIILTILVRIVLFPIFYKSAKDQTVMQKLQPKAKEIQNKYKTNKEEQAKVLMALYKENKFNPLSGFLFLLIQLPIFIALFGVFSHELSNPAFDSVMFFGFINLGERSVVIAIIAAALQYIQGKMMVSSTKPAIGTVSQTNQADRTASQIARAGSMMTIVAPAITLVFLFNLPSALGVYWGTSTAFSVIQQIYINKKINKEKK</sequence>
<keyword evidence="2" id="KW-0813">Transport</keyword>
<feature type="transmembrane region" description="Helical" evidence="10">
    <location>
        <begin position="29"/>
        <end position="49"/>
    </location>
</feature>
<dbReference type="Proteomes" id="UP000033882">
    <property type="component" value="Unassembled WGS sequence"/>
</dbReference>
<feature type="transmembrane region" description="Helical" evidence="10">
    <location>
        <begin position="95"/>
        <end position="115"/>
    </location>
</feature>
<evidence type="ECO:0000256" key="7">
    <source>
        <dbReference type="ARBA" id="ARBA00023136"/>
    </source>
</evidence>
<dbReference type="InterPro" id="IPR047196">
    <property type="entry name" value="YidC_ALB_C"/>
</dbReference>
<feature type="domain" description="Membrane insertase YidC/Oxa/ALB C-terminal" evidence="11">
    <location>
        <begin position="30"/>
        <end position="227"/>
    </location>
</feature>
<dbReference type="Pfam" id="PF02096">
    <property type="entry name" value="60KD_IMP"/>
    <property type="match status" value="1"/>
</dbReference>
<dbReference type="CDD" id="cd20070">
    <property type="entry name" value="5TM_YidC_Alb3"/>
    <property type="match status" value="1"/>
</dbReference>
<evidence type="ECO:0000256" key="10">
    <source>
        <dbReference type="SAM" id="Phobius"/>
    </source>
</evidence>
<evidence type="ECO:0000256" key="6">
    <source>
        <dbReference type="ARBA" id="ARBA00022989"/>
    </source>
</evidence>